<name>A0A8R1EKY6_CAEJA</name>
<evidence type="ECO:0000313" key="1">
    <source>
        <dbReference type="EnsemblMetazoa" id="CJA37038b.1"/>
    </source>
</evidence>
<reference evidence="1" key="2">
    <citation type="submission" date="2022-06" db="UniProtKB">
        <authorList>
            <consortium name="EnsemblMetazoa"/>
        </authorList>
    </citation>
    <scope>IDENTIFICATION</scope>
    <source>
        <strain evidence="1">DF5081</strain>
    </source>
</reference>
<keyword evidence="2" id="KW-1185">Reference proteome</keyword>
<protein>
    <submittedName>
        <fullName evidence="1">Uncharacterized protein</fullName>
    </submittedName>
</protein>
<proteinExistence type="predicted"/>
<sequence length="156" mass="17313">MLGASPLVSSRVMEWSGVAWRRAALISSLALSEVQASSSSSPSLCALVVPAWNSLAHAAPSARSFLPCSFTTNTYYHGKYSSIVDDVLVGDTFTEKVHCWCLSVFFFSLQGHHPPLYKERPGGERVWRRGETQARRDGERGERDDMELGLELELYS</sequence>
<dbReference type="AlphaFoldDB" id="A0A8R1EKY6"/>
<reference evidence="2" key="1">
    <citation type="submission" date="2010-08" db="EMBL/GenBank/DDBJ databases">
        <authorList>
            <consortium name="Caenorhabditis japonica Sequencing Consortium"/>
            <person name="Wilson R.K."/>
        </authorList>
    </citation>
    <scope>NUCLEOTIDE SEQUENCE [LARGE SCALE GENOMIC DNA]</scope>
    <source>
        <strain evidence="2">DF5081</strain>
    </source>
</reference>
<organism evidence="1 2">
    <name type="scientific">Caenorhabditis japonica</name>
    <dbReference type="NCBI Taxonomy" id="281687"/>
    <lineage>
        <taxon>Eukaryota</taxon>
        <taxon>Metazoa</taxon>
        <taxon>Ecdysozoa</taxon>
        <taxon>Nematoda</taxon>
        <taxon>Chromadorea</taxon>
        <taxon>Rhabditida</taxon>
        <taxon>Rhabditina</taxon>
        <taxon>Rhabditomorpha</taxon>
        <taxon>Rhabditoidea</taxon>
        <taxon>Rhabditidae</taxon>
        <taxon>Peloderinae</taxon>
        <taxon>Caenorhabditis</taxon>
    </lineage>
</organism>
<dbReference type="EnsemblMetazoa" id="CJA37038b.1">
    <property type="protein sequence ID" value="CJA37038b.1"/>
    <property type="gene ID" value="WBGene00212885"/>
</dbReference>
<evidence type="ECO:0000313" key="2">
    <source>
        <dbReference type="Proteomes" id="UP000005237"/>
    </source>
</evidence>
<dbReference type="Proteomes" id="UP000005237">
    <property type="component" value="Unassembled WGS sequence"/>
</dbReference>
<accession>A0A8R1EKY6</accession>